<evidence type="ECO:0000256" key="2">
    <source>
        <dbReference type="ARBA" id="ARBA00022750"/>
    </source>
</evidence>
<accession>A0A8C5T730</accession>
<evidence type="ECO:0000313" key="5">
    <source>
        <dbReference type="Proteomes" id="UP000694560"/>
    </source>
</evidence>
<dbReference type="GO" id="GO:0006508">
    <property type="term" value="P:proteolysis"/>
    <property type="evidence" value="ECO:0007669"/>
    <property type="project" value="UniProtKB-KW"/>
</dbReference>
<keyword evidence="2" id="KW-0378">Hydrolase</keyword>
<feature type="domain" description="dUTPase-like" evidence="3">
    <location>
        <begin position="66"/>
        <end position="137"/>
    </location>
</feature>
<dbReference type="Gene3D" id="2.70.40.10">
    <property type="match status" value="1"/>
</dbReference>
<dbReference type="GO" id="GO:0003676">
    <property type="term" value="F:nucleic acid binding"/>
    <property type="evidence" value="ECO:0007669"/>
    <property type="project" value="InterPro"/>
</dbReference>
<organism evidence="4 5">
    <name type="scientific">Malurus cyaneus samueli</name>
    <dbReference type="NCBI Taxonomy" id="2593467"/>
    <lineage>
        <taxon>Eukaryota</taxon>
        <taxon>Metazoa</taxon>
        <taxon>Chordata</taxon>
        <taxon>Craniata</taxon>
        <taxon>Vertebrata</taxon>
        <taxon>Euteleostomi</taxon>
        <taxon>Archelosauria</taxon>
        <taxon>Archosauria</taxon>
        <taxon>Dinosauria</taxon>
        <taxon>Saurischia</taxon>
        <taxon>Theropoda</taxon>
        <taxon>Coelurosauria</taxon>
        <taxon>Aves</taxon>
        <taxon>Neognathae</taxon>
        <taxon>Neoaves</taxon>
        <taxon>Telluraves</taxon>
        <taxon>Australaves</taxon>
        <taxon>Passeriformes</taxon>
        <taxon>Meliphagoidea</taxon>
        <taxon>Maluridae</taxon>
        <taxon>Malurus</taxon>
    </lineage>
</organism>
<name>A0A8C5T730_9PASS</name>
<evidence type="ECO:0000259" key="3">
    <source>
        <dbReference type="Pfam" id="PF00692"/>
    </source>
</evidence>
<dbReference type="InterPro" id="IPR029054">
    <property type="entry name" value="dUTPase-like"/>
</dbReference>
<dbReference type="PANTHER" id="PTHR19422">
    <property type="entry name" value="GAG RETROVIRAL POLYPROTEIN"/>
    <property type="match status" value="1"/>
</dbReference>
<dbReference type="InterPro" id="IPR036157">
    <property type="entry name" value="dUTPase-like_sf"/>
</dbReference>
<dbReference type="InterPro" id="IPR051592">
    <property type="entry name" value="HERV-K_Pro_peptidase_A2"/>
</dbReference>
<dbReference type="Ensembl" id="ENSMCST00000002294.1">
    <property type="protein sequence ID" value="ENSMCSP00000002246.1"/>
    <property type="gene ID" value="ENSMCSG00000001672.1"/>
</dbReference>
<dbReference type="AlphaFoldDB" id="A0A8C5T730"/>
<protein>
    <recommendedName>
        <fullName evidence="3">dUTPase-like domain-containing protein</fullName>
    </recommendedName>
</protein>
<dbReference type="PANTHER" id="PTHR19422:SF123">
    <property type="entry name" value="RT1 CLASS I, LOCUS CE15"/>
    <property type="match status" value="1"/>
</dbReference>
<keyword evidence="5" id="KW-1185">Reference proteome</keyword>
<evidence type="ECO:0000256" key="1">
    <source>
        <dbReference type="ARBA" id="ARBA00022670"/>
    </source>
</evidence>
<evidence type="ECO:0000313" key="4">
    <source>
        <dbReference type="Ensembl" id="ENSMCSP00000002246.1"/>
    </source>
</evidence>
<sequence>MPVGPQAMLVEAIKELGIGIKEQAQASHNQVLAALAPLQAAAAFSPVPSPNGQMKCFRCGEPGHLSSASMMGLFVLPGVVDADFEGEIMIMVYTPFPPVTIQKGQRIAQAVPLPHMTEGITPIKDTPREMGGFGSTGGLTLLTLNLHERPR</sequence>
<keyword evidence="2" id="KW-0064">Aspartyl protease</keyword>
<keyword evidence="1" id="KW-0645">Protease</keyword>
<dbReference type="Proteomes" id="UP000694560">
    <property type="component" value="Unplaced"/>
</dbReference>
<dbReference type="GO" id="GO:0008270">
    <property type="term" value="F:zinc ion binding"/>
    <property type="evidence" value="ECO:0007669"/>
    <property type="project" value="InterPro"/>
</dbReference>
<dbReference type="SUPFAM" id="SSF51283">
    <property type="entry name" value="dUTPase-like"/>
    <property type="match status" value="1"/>
</dbReference>
<dbReference type="GO" id="GO:0004190">
    <property type="term" value="F:aspartic-type endopeptidase activity"/>
    <property type="evidence" value="ECO:0007669"/>
    <property type="project" value="UniProtKB-KW"/>
</dbReference>
<reference evidence="4" key="2">
    <citation type="submission" date="2025-09" db="UniProtKB">
        <authorList>
            <consortium name="Ensembl"/>
        </authorList>
    </citation>
    <scope>IDENTIFICATION</scope>
</reference>
<dbReference type="Pfam" id="PF00692">
    <property type="entry name" value="dUTPase"/>
    <property type="match status" value="1"/>
</dbReference>
<reference evidence="4" key="1">
    <citation type="submission" date="2025-08" db="UniProtKB">
        <authorList>
            <consortium name="Ensembl"/>
        </authorList>
    </citation>
    <scope>IDENTIFICATION</scope>
</reference>
<proteinExistence type="predicted"/>
<dbReference type="OrthoDB" id="9900537at2759"/>